<proteinExistence type="predicted"/>
<dbReference type="InterPro" id="IPR050659">
    <property type="entry name" value="Peptidase_M24B"/>
</dbReference>
<gene>
    <name evidence="2" type="ORF">QBE51_09190</name>
</gene>
<dbReference type="InterPro" id="IPR036005">
    <property type="entry name" value="Creatinase/aminopeptidase-like"/>
</dbReference>
<dbReference type="Proteomes" id="UP001486565">
    <property type="component" value="Chromosome"/>
</dbReference>
<evidence type="ECO:0000313" key="3">
    <source>
        <dbReference type="Proteomes" id="UP001486565"/>
    </source>
</evidence>
<organism evidence="2 3">
    <name type="scientific">Defluviitalea saccharophila</name>
    <dbReference type="NCBI Taxonomy" id="879970"/>
    <lineage>
        <taxon>Bacteria</taxon>
        <taxon>Bacillati</taxon>
        <taxon>Bacillota</taxon>
        <taxon>Clostridia</taxon>
        <taxon>Lachnospirales</taxon>
        <taxon>Defluviitaleaceae</taxon>
        <taxon>Defluviitalea</taxon>
    </lineage>
</organism>
<accession>A0ABZ2Y0Z2</accession>
<dbReference type="Gene3D" id="3.90.230.10">
    <property type="entry name" value="Creatinase/methionine aminopeptidase superfamily"/>
    <property type="match status" value="1"/>
</dbReference>
<dbReference type="PANTHER" id="PTHR46112">
    <property type="entry name" value="AMINOPEPTIDASE"/>
    <property type="match status" value="1"/>
</dbReference>
<dbReference type="InterPro" id="IPR029149">
    <property type="entry name" value="Creatin/AminoP/Spt16_N"/>
</dbReference>
<dbReference type="EMBL" id="CP121687">
    <property type="protein sequence ID" value="WZL68991.1"/>
    <property type="molecule type" value="Genomic_DNA"/>
</dbReference>
<dbReference type="EC" id="3.4.-.-" evidence="2"/>
<dbReference type="CDD" id="cd01066">
    <property type="entry name" value="APP_MetAP"/>
    <property type="match status" value="1"/>
</dbReference>
<reference evidence="2 3" key="1">
    <citation type="submission" date="2023-03" db="EMBL/GenBank/DDBJ databases">
        <title>Novel Species.</title>
        <authorList>
            <person name="Ma S."/>
        </authorList>
    </citation>
    <scope>NUCLEOTIDE SEQUENCE [LARGE SCALE GENOMIC DNA]</scope>
    <source>
        <strain evidence="2 3">LIND6LT2</strain>
    </source>
</reference>
<protein>
    <submittedName>
        <fullName evidence="2">M24 family metallopeptidase</fullName>
        <ecNumber evidence="2">3.4.-.-</ecNumber>
    </submittedName>
</protein>
<dbReference type="SUPFAM" id="SSF53092">
    <property type="entry name" value="Creatinase/prolidase N-terminal domain"/>
    <property type="match status" value="1"/>
</dbReference>
<name>A0ABZ2Y0Z2_9FIRM</name>
<keyword evidence="3" id="KW-1185">Reference proteome</keyword>
<dbReference type="RefSeq" id="WP_341875995.1">
    <property type="nucleotide sequence ID" value="NZ_CP121687.1"/>
</dbReference>
<dbReference type="InterPro" id="IPR000994">
    <property type="entry name" value="Pept_M24"/>
</dbReference>
<dbReference type="SUPFAM" id="SSF55920">
    <property type="entry name" value="Creatinase/aminopeptidase"/>
    <property type="match status" value="1"/>
</dbReference>
<evidence type="ECO:0000313" key="2">
    <source>
        <dbReference type="EMBL" id="WZL68991.1"/>
    </source>
</evidence>
<sequence length="368" mass="42490">MVFDILKEVKEKEERIYKFLDQNGYDGMIIGRQDNFSWITGGGNSRVIWSTELGFSYLFITKEKKFCISQVMDGPRIMDEVLSPLGYDYIPLRWYEQSKEEKLEELIKGKKVISDFPLKGSEYNLHAIYNLHYPLTISEIEKYKILGKEVDEILTSTALEIEPGMTEMEVEGMLMGKFGQKGIIPDVILIGADERPVKYRHPVPTERKIDHYVFISPSIKKWGLHANISRLISFGKPSLEITHKYEAACTIEAHVLSMCKEGTYFKDILEAEKKLYKELGYEEEWRNHFQGGITGYMVANASLCLDQSAKLQNYQSYEWFITIAGTKSAELALNINNQIELMSLAGYWKTKSYTANNHTYELPIIMER</sequence>
<dbReference type="GO" id="GO:0016787">
    <property type="term" value="F:hydrolase activity"/>
    <property type="evidence" value="ECO:0007669"/>
    <property type="project" value="UniProtKB-KW"/>
</dbReference>
<evidence type="ECO:0000259" key="1">
    <source>
        <dbReference type="Pfam" id="PF00557"/>
    </source>
</evidence>
<dbReference type="Pfam" id="PF00557">
    <property type="entry name" value="Peptidase_M24"/>
    <property type="match status" value="1"/>
</dbReference>
<feature type="domain" description="Peptidase M24" evidence="1">
    <location>
        <begin position="144"/>
        <end position="287"/>
    </location>
</feature>
<dbReference type="PANTHER" id="PTHR46112:SF2">
    <property type="entry name" value="XAA-PRO AMINOPEPTIDASE P-RELATED"/>
    <property type="match status" value="1"/>
</dbReference>
<keyword evidence="2" id="KW-0378">Hydrolase</keyword>